<dbReference type="Proteomes" id="UP001153954">
    <property type="component" value="Unassembled WGS sequence"/>
</dbReference>
<keyword evidence="2" id="KW-1185">Reference proteome</keyword>
<comment type="caution">
    <text evidence="1">The sequence shown here is derived from an EMBL/GenBank/DDBJ whole genome shotgun (WGS) entry which is preliminary data.</text>
</comment>
<organism evidence="1 2">
    <name type="scientific">Euphydryas editha</name>
    <name type="common">Edith's checkerspot</name>
    <dbReference type="NCBI Taxonomy" id="104508"/>
    <lineage>
        <taxon>Eukaryota</taxon>
        <taxon>Metazoa</taxon>
        <taxon>Ecdysozoa</taxon>
        <taxon>Arthropoda</taxon>
        <taxon>Hexapoda</taxon>
        <taxon>Insecta</taxon>
        <taxon>Pterygota</taxon>
        <taxon>Neoptera</taxon>
        <taxon>Endopterygota</taxon>
        <taxon>Lepidoptera</taxon>
        <taxon>Glossata</taxon>
        <taxon>Ditrysia</taxon>
        <taxon>Papilionoidea</taxon>
        <taxon>Nymphalidae</taxon>
        <taxon>Nymphalinae</taxon>
        <taxon>Euphydryas</taxon>
    </lineage>
</organism>
<evidence type="ECO:0008006" key="3">
    <source>
        <dbReference type="Google" id="ProtNLM"/>
    </source>
</evidence>
<evidence type="ECO:0000313" key="1">
    <source>
        <dbReference type="EMBL" id="CAH2090523.1"/>
    </source>
</evidence>
<protein>
    <recommendedName>
        <fullName evidence="3">Tc1-like transposase DDE domain-containing protein</fullName>
    </recommendedName>
</protein>
<dbReference type="EMBL" id="CAKOGL010000009">
    <property type="protein sequence ID" value="CAH2090523.1"/>
    <property type="molecule type" value="Genomic_DNA"/>
</dbReference>
<dbReference type="InterPro" id="IPR036397">
    <property type="entry name" value="RNaseH_sf"/>
</dbReference>
<name>A0AAU9TU14_EUPED</name>
<dbReference type="Gene3D" id="3.30.420.10">
    <property type="entry name" value="Ribonuclease H-like superfamily/Ribonuclease H"/>
    <property type="match status" value="1"/>
</dbReference>
<evidence type="ECO:0000313" key="2">
    <source>
        <dbReference type="Proteomes" id="UP001153954"/>
    </source>
</evidence>
<proteinExistence type="predicted"/>
<dbReference type="GO" id="GO:0003676">
    <property type="term" value="F:nucleic acid binding"/>
    <property type="evidence" value="ECO:0007669"/>
    <property type="project" value="InterPro"/>
</dbReference>
<gene>
    <name evidence="1" type="ORF">EEDITHA_LOCUS6471</name>
</gene>
<dbReference type="AlphaFoldDB" id="A0AAU9TU14"/>
<reference evidence="1" key="1">
    <citation type="submission" date="2022-03" db="EMBL/GenBank/DDBJ databases">
        <authorList>
            <person name="Tunstrom K."/>
        </authorList>
    </citation>
    <scope>NUCLEOTIDE SEQUENCE</scope>
</reference>
<accession>A0AAU9TU14</accession>
<sequence>MFWSGMLADSKTNLVCVSRARDACRQGSLTDHRYITEILKERVVPYSLYNARTHTAMIMRDFLQEVGISVMQWLVRSPDLDLIEHLWGHLTCKVWSHDPAPIPLRELKDAVIEKRDTIPQEEI</sequence>